<evidence type="ECO:0000256" key="15">
    <source>
        <dbReference type="RuleBase" id="RU368047"/>
    </source>
</evidence>
<reference evidence="17 18" key="1">
    <citation type="submission" date="2019-01" db="EMBL/GenBank/DDBJ databases">
        <authorList>
            <person name="Alioto T."/>
            <person name="Alioto T."/>
        </authorList>
    </citation>
    <scope>NUCLEOTIDE SEQUENCE [LARGE SCALE GENOMIC DNA]</scope>
</reference>
<dbReference type="Proteomes" id="UP000386466">
    <property type="component" value="Unassembled WGS sequence"/>
</dbReference>
<dbReference type="GO" id="GO:0006082">
    <property type="term" value="P:organic acid metabolic process"/>
    <property type="evidence" value="ECO:0007669"/>
    <property type="project" value="TreeGrafter"/>
</dbReference>
<dbReference type="FunFam" id="1.10.630.10:FF:000299">
    <property type="entry name" value="Cytochrome P450 2C9"/>
    <property type="match status" value="1"/>
</dbReference>
<dbReference type="EMBL" id="CAAGRJ010009855">
    <property type="protein sequence ID" value="VFV27282.1"/>
    <property type="molecule type" value="Genomic_DNA"/>
</dbReference>
<dbReference type="GO" id="GO:0006805">
    <property type="term" value="P:xenobiotic metabolic process"/>
    <property type="evidence" value="ECO:0007669"/>
    <property type="project" value="TreeGrafter"/>
</dbReference>
<dbReference type="PRINTS" id="PR01686">
    <property type="entry name" value="EP450ICYP2D"/>
</dbReference>
<feature type="transmembrane region" description="Helical" evidence="16">
    <location>
        <begin position="28"/>
        <end position="45"/>
    </location>
</feature>
<dbReference type="InterPro" id="IPR008069">
    <property type="entry name" value="Cyt_P450_E_grp-I_CYP2D-like"/>
</dbReference>
<keyword evidence="8" id="KW-0492">Microsome</keyword>
<accession>A0A485NB59</accession>
<dbReference type="PRINTS" id="PR00463">
    <property type="entry name" value="EP450I"/>
</dbReference>
<keyword evidence="7" id="KW-0256">Endoplasmic reticulum</keyword>
<dbReference type="InterPro" id="IPR001128">
    <property type="entry name" value="Cyt_P450"/>
</dbReference>
<comment type="similarity">
    <text evidence="4 14">Belongs to the cytochrome P450 family.</text>
</comment>
<dbReference type="GO" id="GO:0005789">
    <property type="term" value="C:endoplasmic reticulum membrane"/>
    <property type="evidence" value="ECO:0007669"/>
    <property type="project" value="UniProtKB-SubCell"/>
</dbReference>
<keyword evidence="9 14" id="KW-0560">Oxidoreductase</keyword>
<evidence type="ECO:0000256" key="6">
    <source>
        <dbReference type="ARBA" id="ARBA00022723"/>
    </source>
</evidence>
<keyword evidence="11 14" id="KW-0503">Monooxygenase</keyword>
<evidence type="ECO:0000256" key="5">
    <source>
        <dbReference type="ARBA" id="ARBA00022617"/>
    </source>
</evidence>
<evidence type="ECO:0000313" key="18">
    <source>
        <dbReference type="Proteomes" id="UP000386466"/>
    </source>
</evidence>
<dbReference type="InterPro" id="IPR002401">
    <property type="entry name" value="Cyt_P450_E_grp-I"/>
</dbReference>
<evidence type="ECO:0000256" key="9">
    <source>
        <dbReference type="ARBA" id="ARBA00023002"/>
    </source>
</evidence>
<sequence>MISWNLVFIKPLDSKLPTALTQGTTMDLFIVLVIYLSCLILFFLWNQNCAKGKLPPGPTPLPIVGNILQINTNNVSKSISKLAESYGPVFTVYFGIKPTVVIYGYEAVKEALIDQSEVFSGRGPFPVLDKFVQGLGIVFSNGEQWKQVRRFSLMVLRNMGVGKKSIEDRIQEEALYLVEALRKTNASPCDPTFLLGCAPCNVICSVVFQNRFKYDDEKFSILINYFHENLLISSNSWIQLCNAFPLLIHFPGCHNVLLKNIANQCKFIVEKIKEHQESLDLSNPRDFIDYFLIKIEKEKHNKQSEFTMDNLIFTVWDVISAGTETTSTTLRYGLLLLLKHPEVTGMVTAKVQEEIDRVVGRHWSPCMQDRSHMPYTDAVVHEIQRFIDLVPNSLPHSVTQDTKFRGYLIPKGTTILTSLTSVLHDDKEFPNPDQFDPGHFLDESGNFKKSDYFLAFSAGKRVCIGEGLARMELFLLLTNILQHFTLKSVVDPKDLETAPIVNGVGAAPPVYKLCFIPV</sequence>
<dbReference type="Gene3D" id="1.10.630.10">
    <property type="entry name" value="Cytochrome P450"/>
    <property type="match status" value="1"/>
</dbReference>
<dbReference type="PANTHER" id="PTHR24300">
    <property type="entry name" value="CYTOCHROME P450 508A4-RELATED"/>
    <property type="match status" value="1"/>
</dbReference>
<evidence type="ECO:0000256" key="11">
    <source>
        <dbReference type="ARBA" id="ARBA00023033"/>
    </source>
</evidence>
<organism evidence="17 18">
    <name type="scientific">Lynx pardinus</name>
    <name type="common">Iberian lynx</name>
    <name type="synonym">Felis pardina</name>
    <dbReference type="NCBI Taxonomy" id="191816"/>
    <lineage>
        <taxon>Eukaryota</taxon>
        <taxon>Metazoa</taxon>
        <taxon>Chordata</taxon>
        <taxon>Craniata</taxon>
        <taxon>Vertebrata</taxon>
        <taxon>Euteleostomi</taxon>
        <taxon>Mammalia</taxon>
        <taxon>Eutheria</taxon>
        <taxon>Laurasiatheria</taxon>
        <taxon>Carnivora</taxon>
        <taxon>Feliformia</taxon>
        <taxon>Felidae</taxon>
        <taxon>Felinae</taxon>
        <taxon>Lynx</taxon>
    </lineage>
</organism>
<dbReference type="InterPro" id="IPR050182">
    <property type="entry name" value="Cytochrome_P450_fam2"/>
</dbReference>
<keyword evidence="16" id="KW-0812">Transmembrane</keyword>
<dbReference type="InterPro" id="IPR017972">
    <property type="entry name" value="Cyt_P450_CS"/>
</dbReference>
<comment type="subcellular location">
    <subcellularLocation>
        <location evidence="3 15">Endoplasmic reticulum membrane</location>
        <topology evidence="3">Peripheral membrane protein</topology>
    </subcellularLocation>
    <subcellularLocation>
        <location evidence="2 15">Microsome membrane</location>
        <topology evidence="2">Peripheral membrane protein</topology>
    </subcellularLocation>
</comment>
<keyword evidence="18" id="KW-1185">Reference proteome</keyword>
<evidence type="ECO:0000256" key="4">
    <source>
        <dbReference type="ARBA" id="ARBA00010617"/>
    </source>
</evidence>
<evidence type="ECO:0000313" key="17">
    <source>
        <dbReference type="EMBL" id="VFV27282.1"/>
    </source>
</evidence>
<keyword evidence="10 13" id="KW-0408">Iron</keyword>
<evidence type="ECO:0000256" key="2">
    <source>
        <dbReference type="ARBA" id="ARBA00004174"/>
    </source>
</evidence>
<dbReference type="CDD" id="cd20665">
    <property type="entry name" value="CYP2C-like"/>
    <property type="match status" value="1"/>
</dbReference>
<keyword evidence="12 16" id="KW-0472">Membrane</keyword>
<dbReference type="InterPro" id="IPR036396">
    <property type="entry name" value="Cyt_P450_sf"/>
</dbReference>
<keyword evidence="16" id="KW-1133">Transmembrane helix</keyword>
<proteinExistence type="inferred from homology"/>
<keyword evidence="5 13" id="KW-0349">Heme</keyword>
<dbReference type="PROSITE" id="PS00086">
    <property type="entry name" value="CYTOCHROME_P450"/>
    <property type="match status" value="1"/>
</dbReference>
<dbReference type="PRINTS" id="PR00385">
    <property type="entry name" value="P450"/>
</dbReference>
<evidence type="ECO:0000256" key="3">
    <source>
        <dbReference type="ARBA" id="ARBA00004406"/>
    </source>
</evidence>
<evidence type="ECO:0000256" key="13">
    <source>
        <dbReference type="PIRSR" id="PIRSR602401-1"/>
    </source>
</evidence>
<dbReference type="EC" id="1.14.14.-" evidence="15"/>
<comment type="cofactor">
    <cofactor evidence="1 13 15">
        <name>heme</name>
        <dbReference type="ChEBI" id="CHEBI:30413"/>
    </cofactor>
</comment>
<evidence type="ECO:0000256" key="16">
    <source>
        <dbReference type="SAM" id="Phobius"/>
    </source>
</evidence>
<evidence type="ECO:0000256" key="8">
    <source>
        <dbReference type="ARBA" id="ARBA00022848"/>
    </source>
</evidence>
<dbReference type="PANTHER" id="PTHR24300:SF200">
    <property type="entry name" value="CYTOCHROME P450 2C70"/>
    <property type="match status" value="1"/>
</dbReference>
<protein>
    <recommendedName>
        <fullName evidence="15">Cytochrome P450</fullName>
        <ecNumber evidence="15">1.14.14.-</ecNumber>
    </recommendedName>
</protein>
<evidence type="ECO:0000256" key="7">
    <source>
        <dbReference type="ARBA" id="ARBA00022824"/>
    </source>
</evidence>
<name>A0A485NB59_LYNPA</name>
<evidence type="ECO:0000256" key="10">
    <source>
        <dbReference type="ARBA" id="ARBA00023004"/>
    </source>
</evidence>
<dbReference type="GO" id="GO:0005506">
    <property type="term" value="F:iron ion binding"/>
    <property type="evidence" value="ECO:0007669"/>
    <property type="project" value="UniProtKB-UniRule"/>
</dbReference>
<evidence type="ECO:0000256" key="12">
    <source>
        <dbReference type="ARBA" id="ARBA00023136"/>
    </source>
</evidence>
<comment type="function">
    <text evidence="15">Cytochromes P450 are a group of heme-thiolate monooxygenases. In liver microsomes, this enzyme is involved in an NADPH-dependent electron transport pathway. It oxidizes a variety of structurally unrelated compounds, including steroids, fatty acids, and xenobiotics.</text>
</comment>
<dbReference type="AlphaFoldDB" id="A0A485NB59"/>
<dbReference type="GO" id="GO:0020037">
    <property type="term" value="F:heme binding"/>
    <property type="evidence" value="ECO:0007669"/>
    <property type="project" value="UniProtKB-UniRule"/>
</dbReference>
<dbReference type="Pfam" id="PF00067">
    <property type="entry name" value="p450"/>
    <property type="match status" value="1"/>
</dbReference>
<feature type="binding site" description="axial binding residue" evidence="13">
    <location>
        <position position="463"/>
    </location>
    <ligand>
        <name>heme</name>
        <dbReference type="ChEBI" id="CHEBI:30413"/>
    </ligand>
    <ligandPart>
        <name>Fe</name>
        <dbReference type="ChEBI" id="CHEBI:18248"/>
    </ligandPart>
</feature>
<dbReference type="SUPFAM" id="SSF48264">
    <property type="entry name" value="Cytochrome P450"/>
    <property type="match status" value="1"/>
</dbReference>
<keyword evidence="6 13" id="KW-0479">Metal-binding</keyword>
<evidence type="ECO:0000256" key="1">
    <source>
        <dbReference type="ARBA" id="ARBA00001971"/>
    </source>
</evidence>
<evidence type="ECO:0000256" key="14">
    <source>
        <dbReference type="RuleBase" id="RU000461"/>
    </source>
</evidence>
<dbReference type="GO" id="GO:0016712">
    <property type="term" value="F:oxidoreductase activity, acting on paired donors, with incorporation or reduction of molecular oxygen, reduced flavin or flavoprotein as one donor, and incorporation of one atom of oxygen"/>
    <property type="evidence" value="ECO:0007669"/>
    <property type="project" value="InterPro"/>
</dbReference>
<gene>
    <name evidence="17" type="ORF">LYPA_23C003794</name>
</gene>